<keyword evidence="3" id="KW-0732">Signal</keyword>
<feature type="region of interest" description="Disordered" evidence="4">
    <location>
        <begin position="166"/>
        <end position="190"/>
    </location>
</feature>
<organism evidence="7">
    <name type="scientific">Candidatus Enterococcus clewellii</name>
    <dbReference type="NCBI Taxonomy" id="1834193"/>
    <lineage>
        <taxon>Bacteria</taxon>
        <taxon>Bacillati</taxon>
        <taxon>Bacillota</taxon>
        <taxon>Bacilli</taxon>
        <taxon>Lactobacillales</taxon>
        <taxon>Enterococcaceae</taxon>
        <taxon>Enterococcus</taxon>
    </lineage>
</organism>
<evidence type="ECO:0000313" key="8">
    <source>
        <dbReference type="EMBL" id="WYJ91360.1"/>
    </source>
</evidence>
<feature type="compositionally biased region" description="Low complexity" evidence="4">
    <location>
        <begin position="1700"/>
        <end position="1715"/>
    </location>
</feature>
<dbReference type="Gene3D" id="3.40.50.410">
    <property type="entry name" value="von Willebrand factor, type A domain"/>
    <property type="match status" value="1"/>
</dbReference>
<keyword evidence="5" id="KW-0472">Membrane</keyword>
<sequence>MKKMYRIPTVAAVLLLFMPFILSVLTVISAYADEENQQLVLDEAGKAKVALTYEEVGDELHWQVSVTKAASEQPRELTVKLGLEQEGLENAVITSSNAQLNDGWIDYHQEATTNEQIDTISFTTPNDVADYTYTFVPELQELTETSELEKIAFEKEQYEVKTMVRANEDEATTDSSVQTTESTARRSETAVPNPLAGMIGQGLLERAVPTTYAFDYASDNGNYLTNGVADGNTYNYAYGQTGEVPFDDEDYVNYEDIAYLKKSVAENAAKQGLFDVTLDVKGNQTENPIDLVLVIDYSSSMTGDKLQNAIKGVSDFLEEIKGSLGENQVKIAIVAYNRYVYSTGGFLTDASQLLSFMSNTAESHTGTFIQKGLYEAESLFNTAGRSNAQKMLIHVGDGSANRAYLEQEDATVYQNNGEIRPLNGYSAATYITDFQTNSSKYYNTSESSDSASILLGKTELANLTLGTAVALKTQGIEMYSVGVNTSSRGEYIAQNLAVNASHYKSIDENLEGLGEALGSVASQIDKTINNGSISDPMGDHILLQKEGETLGANDYQLQGWRKDAAGNWQSAPELTTNVTVSETNGTIQLQGLSLGRDERVTLTYQVRIDTEAADFQADTWYLANGRTTLDPSSNGALLDFPIPSVKAPGVTLSVTKKWEDDGFSAKRPEAIQVIIHREQTVNADSWQESEAIDLSSSENWSKEISEVIPKGATTSSQLPLYNNQGDDFTYSVKEVLVDDSYVSSVVKENHYEFTITNTLRTTDLQFTKRAVDNVPLSGAVFELYDAEGELIDTVTSGSDGIIRFTDLTIGLYTLKEIQAPSGYIALDREIPLEVRVNDSDELEILIDYGDGFTEWLDDALYNLPDVLEPDLKTNFLFTKLGETSGSNIPLENVQFRLTSLLDRGKVIEATSNEKGEVLFNDLTEGVYILEEISTPDGYDPIDPVIIRVYRTQINTLAVAYPEDIFSKDGETISLMNQASLNLELLKVTDNDQPLAGAVFELQNEAGERVAGPVRSDDQGKILFENITKGTYYLVETQTPNGYQGTEKMQLVVDYDDQGQLVVTKPEAWDGKIINKQMTDFTFEKQNEEGQPLRGAVFELQDSDGTTQYGPVVSDRQGKVTFTGVTQGTYQLVETGGPENYYLADPISVVIGYDANNQLTVLQPTDWQEIVVNKAKRSDFSFTKIGENNQPLAGAVFELRDGQGNLVQGPKTSDTSGKVTFEGIAVGTYYLVETKAPDGYETIDPVKVVVDLDGSGQPTITQPSGWNDNYQVKNTQLRTDFIFTKVDYLGDPLAGAEFELRDTAGNLVQGPVTTTDDGKVIFTGLTVGEYQLIETKAPDGYLQREPIPISVYVDDNGRLVATPDLGDYNELWDGKIYNMPDVEEPKPNTEFPFIKMGETAQGNIPLQGVKFELTSLYGGPSYQAVSDESGKVNFTGVTAGFYALREIEYPDGYVPNAPIPVRVYWDIHGFLHVEYPEEEFEKNENGLPIIVNRQATALRLTKTDEQDRPLAGAVFELRNAAGEVVGSAQTSDEQGNLVFTDVQAGTYRLIETKAPDGFTSIDPIEITVAYDAEGQLVVTKPEAWDGKIVNRQVIDLPITKVNETGEVLSGAVFELRDTADRVLQGPVTTDYEGQALFTKLGKGTYYLVETEAPTGYQLLKEPVEVVIDYNEAGDLAVISPTDWTGDIINTKDSETPPPPGSSEEPGNSGGTPSDSGSGTGKKPGKLLNAGEQRSILYSTIGLLLLLLSGNFYLKRRQKNR</sequence>
<dbReference type="CDD" id="cd00222">
    <property type="entry name" value="CollagenBindB"/>
    <property type="match status" value="1"/>
</dbReference>
<feature type="domain" description="VWFA" evidence="6">
    <location>
        <begin position="290"/>
        <end position="524"/>
    </location>
</feature>
<gene>
    <name evidence="8" type="ORF">A5888_003128</name>
    <name evidence="7" type="ORF">A5888_003920</name>
</gene>
<dbReference type="PANTHER" id="PTHR36108">
    <property type="entry name" value="COLOSSIN-B-RELATED"/>
    <property type="match status" value="1"/>
</dbReference>
<dbReference type="PANTHER" id="PTHR36108:SF13">
    <property type="entry name" value="COLOSSIN-B-RELATED"/>
    <property type="match status" value="1"/>
</dbReference>
<evidence type="ECO:0000256" key="1">
    <source>
        <dbReference type="ARBA" id="ARBA00007257"/>
    </source>
</evidence>
<dbReference type="Gene3D" id="2.60.40.1140">
    <property type="entry name" value="Collagen-binding surface protein Cna, B-type domain"/>
    <property type="match status" value="1"/>
</dbReference>
<dbReference type="InterPro" id="IPR041033">
    <property type="entry name" value="SpaA_PFL_dom_1"/>
</dbReference>
<comment type="similarity">
    <text evidence="1">Belongs to the serine-aspartate repeat-containing protein (SDr) family.</text>
</comment>
<dbReference type="InterPro" id="IPR008454">
    <property type="entry name" value="Collagen-bd_Cna-like_B-typ_dom"/>
</dbReference>
<keyword evidence="2" id="KW-0964">Secreted</keyword>
<feature type="region of interest" description="Disordered" evidence="4">
    <location>
        <begin position="1685"/>
        <end position="1725"/>
    </location>
</feature>
<dbReference type="Gene3D" id="2.60.40.2110">
    <property type="match status" value="1"/>
</dbReference>
<dbReference type="Gene3D" id="2.60.40.10">
    <property type="entry name" value="Immunoglobulins"/>
    <property type="match status" value="9"/>
</dbReference>
<dbReference type="SUPFAM" id="SSF53300">
    <property type="entry name" value="vWA-like"/>
    <property type="match status" value="1"/>
</dbReference>
<evidence type="ECO:0000259" key="6">
    <source>
        <dbReference type="PROSITE" id="PS50234"/>
    </source>
</evidence>
<keyword evidence="5" id="KW-1133">Transmembrane helix</keyword>
<keyword evidence="5" id="KW-0812">Transmembrane</keyword>
<dbReference type="SUPFAM" id="SSF49478">
    <property type="entry name" value="Cna protein B-type domain"/>
    <property type="match status" value="10"/>
</dbReference>
<dbReference type="Pfam" id="PF17802">
    <property type="entry name" value="SpaA"/>
    <property type="match status" value="9"/>
</dbReference>
<dbReference type="SMART" id="SM00327">
    <property type="entry name" value="VWA"/>
    <property type="match status" value="1"/>
</dbReference>
<evidence type="ECO:0000256" key="3">
    <source>
        <dbReference type="ARBA" id="ARBA00022729"/>
    </source>
</evidence>
<dbReference type="InterPro" id="IPR002035">
    <property type="entry name" value="VWF_A"/>
</dbReference>
<reference evidence="8" key="2">
    <citation type="submission" date="2017-05" db="EMBL/GenBank/DDBJ databases">
        <authorList>
            <consortium name="The Broad Institute Genomics Platform"/>
            <consortium name="The Broad Institute Genomic Center for Infectious Diseases"/>
            <person name="Earl A."/>
            <person name="Manson A."/>
            <person name="Schwartman J."/>
            <person name="Gilmore M."/>
            <person name="Abouelleil A."/>
            <person name="Cao P."/>
            <person name="Chapman S."/>
            <person name="Cusick C."/>
            <person name="Shea T."/>
            <person name="Young S."/>
            <person name="Neafsey D."/>
            <person name="Nusbaum C."/>
            <person name="Birren B."/>
        </authorList>
    </citation>
    <scope>NUCLEOTIDE SEQUENCE</scope>
    <source>
        <strain evidence="8">9E7_DIV0242</strain>
    </source>
</reference>
<evidence type="ECO:0000313" key="9">
    <source>
        <dbReference type="Proteomes" id="UP000195141"/>
    </source>
</evidence>
<dbReference type="EMBL" id="CP147247">
    <property type="protein sequence ID" value="WYJ91360.1"/>
    <property type="molecule type" value="Genomic_DNA"/>
</dbReference>
<dbReference type="InterPro" id="IPR036465">
    <property type="entry name" value="vWFA_dom_sf"/>
</dbReference>
<dbReference type="EMBL" id="NGMM01000008">
    <property type="protein sequence ID" value="OTP10622.1"/>
    <property type="molecule type" value="Genomic_DNA"/>
</dbReference>
<dbReference type="CDD" id="cd00198">
    <property type="entry name" value="vWFA"/>
    <property type="match status" value="1"/>
</dbReference>
<dbReference type="Pfam" id="PF00092">
    <property type="entry name" value="VWA"/>
    <property type="match status" value="1"/>
</dbReference>
<dbReference type="PROSITE" id="PS50234">
    <property type="entry name" value="VWFA"/>
    <property type="match status" value="1"/>
</dbReference>
<dbReference type="InterPro" id="IPR013783">
    <property type="entry name" value="Ig-like_fold"/>
</dbReference>
<reference evidence="8" key="3">
    <citation type="submission" date="2024-03" db="EMBL/GenBank/DDBJ databases">
        <title>The Genome Sequence of Enterococcus sp. DIV0242b.</title>
        <authorList>
            <consortium name="The Broad Institute Genomics Platform"/>
            <consortium name="The Broad Institute Microbial Omics Core"/>
            <consortium name="The Broad Institute Genomic Center for Infectious Diseases"/>
            <person name="Earl A."/>
            <person name="Manson A."/>
            <person name="Gilmore M."/>
            <person name="Schwartman J."/>
            <person name="Shea T."/>
            <person name="Abouelleil A."/>
            <person name="Cao P."/>
            <person name="Chapman S."/>
            <person name="Cusick C."/>
            <person name="Young S."/>
            <person name="Neafsey D."/>
            <person name="Nusbaum C."/>
            <person name="Birren B."/>
        </authorList>
    </citation>
    <scope>NUCLEOTIDE SEQUENCE</scope>
    <source>
        <strain evidence="8">9E7_DIV0242</strain>
    </source>
</reference>
<keyword evidence="9" id="KW-1185">Reference proteome</keyword>
<evidence type="ECO:0000313" key="7">
    <source>
        <dbReference type="EMBL" id="OTP10622.1"/>
    </source>
</evidence>
<evidence type="ECO:0000256" key="2">
    <source>
        <dbReference type="ARBA" id="ARBA00022525"/>
    </source>
</evidence>
<dbReference type="Proteomes" id="UP000195141">
    <property type="component" value="Chromosome"/>
</dbReference>
<dbReference type="InterPro" id="IPR049319">
    <property type="entry name" value="GBS104-like_Ig"/>
</dbReference>
<proteinExistence type="inferred from homology"/>
<name>A0A242JZH4_9ENTE</name>
<feature type="compositionally biased region" description="Polar residues" evidence="4">
    <location>
        <begin position="173"/>
        <end position="182"/>
    </location>
</feature>
<dbReference type="Pfam" id="PF21426">
    <property type="entry name" value="GBS104-like_Ig"/>
    <property type="match status" value="1"/>
</dbReference>
<protein>
    <recommendedName>
        <fullName evidence="6">VWFA domain-containing protein</fullName>
    </recommendedName>
</protein>
<feature type="transmembrane region" description="Helical" evidence="5">
    <location>
        <begin position="1734"/>
        <end position="1752"/>
    </location>
</feature>
<evidence type="ECO:0000256" key="4">
    <source>
        <dbReference type="SAM" id="MobiDB-lite"/>
    </source>
</evidence>
<dbReference type="RefSeq" id="WP_170924902.1">
    <property type="nucleotide sequence ID" value="NZ_CP147247.1"/>
</dbReference>
<accession>A0A242JZH4</accession>
<evidence type="ECO:0000256" key="5">
    <source>
        <dbReference type="SAM" id="Phobius"/>
    </source>
</evidence>
<dbReference type="Pfam" id="PF05738">
    <property type="entry name" value="Cna_B"/>
    <property type="match status" value="1"/>
</dbReference>
<reference evidence="7" key="1">
    <citation type="submission" date="2017-05" db="EMBL/GenBank/DDBJ databases">
        <title>The Genome Sequence of Enterococcus sp. 9E7_DIV0242.</title>
        <authorList>
            <consortium name="The Broad Institute Genomics Platform"/>
            <consortium name="The Broad Institute Genomic Center for Infectious Diseases"/>
            <person name="Earl A."/>
            <person name="Manson A."/>
            <person name="Schwartman J."/>
            <person name="Gilmore M."/>
            <person name="Abouelleil A."/>
            <person name="Cao P."/>
            <person name="Chapman S."/>
            <person name="Cusick C."/>
            <person name="Shea T."/>
            <person name="Young S."/>
            <person name="Neafsey D."/>
            <person name="Nusbaum C."/>
            <person name="Birren B."/>
        </authorList>
    </citation>
    <scope>NUCLEOTIDE SEQUENCE [LARGE SCALE GENOMIC DNA]</scope>
    <source>
        <strain evidence="7">9E7_DIV0242</strain>
    </source>
</reference>